<keyword evidence="1" id="KW-0540">Nuclease</keyword>
<dbReference type="GO" id="GO:0004519">
    <property type="term" value="F:endonuclease activity"/>
    <property type="evidence" value="ECO:0007669"/>
    <property type="project" value="UniProtKB-KW"/>
</dbReference>
<accession>A0A7X0SFW3</accession>
<sequence length="181" mass="19864">MPSAFKQKEFASSYESRINQTPADVNIKAVFEGGRGESLSTLKPPPDPQLKKILDEAGIEGIQYKNGVPDFSPVSKAEVEINYMLGGKGVNGNKARNLNFEQANIELAKQLNKSPELAKEFDMVAGSIKPSDIEKYRVKNNLTWHELNDTKTIQLVPTKINSTFGHLGGIGEINAGAYKNK</sequence>
<keyword evidence="1" id="KW-0255">Endonuclease</keyword>
<evidence type="ECO:0000313" key="2">
    <source>
        <dbReference type="Proteomes" id="UP000585258"/>
    </source>
</evidence>
<dbReference type="EMBL" id="JACKWY010000023">
    <property type="protein sequence ID" value="MBB6716815.1"/>
    <property type="molecule type" value="Genomic_DNA"/>
</dbReference>
<dbReference type="Pfam" id="PF12639">
    <property type="entry name" value="Colicin-DNase"/>
    <property type="match status" value="1"/>
</dbReference>
<reference evidence="1 2" key="1">
    <citation type="submission" date="2020-08" db="EMBL/GenBank/DDBJ databases">
        <title>Clostridia isolated from Swiss meat.</title>
        <authorList>
            <person name="Wambui J."/>
            <person name="Stevens M.J.A."/>
            <person name="Stephan R."/>
        </authorList>
    </citation>
    <scope>NUCLEOTIDE SEQUENCE [LARGE SCALE GENOMIC DNA]</scope>
    <source>
        <strain evidence="1 2">CM001</strain>
    </source>
</reference>
<dbReference type="AlphaFoldDB" id="A0A7X0SFW3"/>
<protein>
    <submittedName>
        <fullName evidence="1">HNH endonuclease</fullName>
    </submittedName>
</protein>
<keyword evidence="1" id="KW-0378">Hydrolase</keyword>
<comment type="caution">
    <text evidence="1">The sequence shown here is derived from an EMBL/GenBank/DDBJ whole genome shotgun (WGS) entry which is preliminary data.</text>
</comment>
<evidence type="ECO:0000313" key="1">
    <source>
        <dbReference type="EMBL" id="MBB6716815.1"/>
    </source>
</evidence>
<dbReference type="Proteomes" id="UP000585258">
    <property type="component" value="Unassembled WGS sequence"/>
</dbReference>
<gene>
    <name evidence="1" type="ORF">H7E68_19220</name>
</gene>
<name>A0A7X0SFW3_9CLOT</name>
<organism evidence="1 2">
    <name type="scientific">Clostridium gasigenes</name>
    <dbReference type="NCBI Taxonomy" id="94869"/>
    <lineage>
        <taxon>Bacteria</taxon>
        <taxon>Bacillati</taxon>
        <taxon>Bacillota</taxon>
        <taxon>Clostridia</taxon>
        <taxon>Eubacteriales</taxon>
        <taxon>Clostridiaceae</taxon>
        <taxon>Clostridium</taxon>
    </lineage>
</organism>
<proteinExistence type="predicted"/>